<dbReference type="EMBL" id="CAICTM010002273">
    <property type="protein sequence ID" value="CAB9528622.1"/>
    <property type="molecule type" value="Genomic_DNA"/>
</dbReference>
<feature type="compositionally biased region" description="Basic residues" evidence="1">
    <location>
        <begin position="319"/>
        <end position="328"/>
    </location>
</feature>
<proteinExistence type="predicted"/>
<feature type="region of interest" description="Disordered" evidence="1">
    <location>
        <begin position="316"/>
        <end position="340"/>
    </location>
</feature>
<accession>A0A9N8EUV7</accession>
<evidence type="ECO:0000256" key="1">
    <source>
        <dbReference type="SAM" id="MobiDB-lite"/>
    </source>
</evidence>
<evidence type="ECO:0000313" key="2">
    <source>
        <dbReference type="EMBL" id="CAB9528622.1"/>
    </source>
</evidence>
<keyword evidence="3" id="KW-1185">Reference proteome</keyword>
<reference evidence="2" key="1">
    <citation type="submission" date="2020-06" db="EMBL/GenBank/DDBJ databases">
        <authorList>
            <consortium name="Plant Systems Biology data submission"/>
        </authorList>
    </citation>
    <scope>NUCLEOTIDE SEQUENCE</scope>
    <source>
        <strain evidence="2">D6</strain>
    </source>
</reference>
<dbReference type="Proteomes" id="UP001153069">
    <property type="component" value="Unassembled WGS sequence"/>
</dbReference>
<feature type="region of interest" description="Disordered" evidence="1">
    <location>
        <begin position="39"/>
        <end position="64"/>
    </location>
</feature>
<evidence type="ECO:0000313" key="3">
    <source>
        <dbReference type="Proteomes" id="UP001153069"/>
    </source>
</evidence>
<dbReference type="AlphaFoldDB" id="A0A9N8EUV7"/>
<organism evidence="2 3">
    <name type="scientific">Seminavis robusta</name>
    <dbReference type="NCBI Taxonomy" id="568900"/>
    <lineage>
        <taxon>Eukaryota</taxon>
        <taxon>Sar</taxon>
        <taxon>Stramenopiles</taxon>
        <taxon>Ochrophyta</taxon>
        <taxon>Bacillariophyta</taxon>
        <taxon>Bacillariophyceae</taxon>
        <taxon>Bacillariophycidae</taxon>
        <taxon>Naviculales</taxon>
        <taxon>Naviculaceae</taxon>
        <taxon>Seminavis</taxon>
    </lineage>
</organism>
<sequence length="340" mass="38073">MSSLGARILAEAEAETGSDLESLCDSDKVFLFDEAMADLGPSPNSVSVKQKKKPAQKKTAPSGDALTADEVAKIQQGVKQRLAARRLRARAKRLYPCTPRNVRVPSRRGSSSSSRSVAVVPVAVPVEPVAVAVVPVAPRYPAKVNNETVVSEANTFQAPPFPFGDLHDHCRYLEWDHKRPRTVDMLHSDLISSKVATQGVYVPGTKMLQDPYLNILFIWDKGGSTYCTARFQHRRAELEAHVQKYQTQARLKALNAGRAAYLAQMRAGVSEPRAISHAIATRRSIRIAAMDKAQMKAETEVDRQWRRRLAKEKLTLRPWHVKQKNSKRKREESEEEEEEE</sequence>
<name>A0A9N8EUV7_9STRA</name>
<comment type="caution">
    <text evidence="2">The sequence shown here is derived from an EMBL/GenBank/DDBJ whole genome shotgun (WGS) entry which is preliminary data.</text>
</comment>
<gene>
    <name evidence="2" type="ORF">SEMRO_2275_G321620.1</name>
</gene>
<protein>
    <submittedName>
        <fullName evidence="2">Uncharacterized protein</fullName>
    </submittedName>
</protein>